<dbReference type="InterPro" id="IPR000891">
    <property type="entry name" value="PYR_CT"/>
</dbReference>
<dbReference type="Gene3D" id="3.20.20.70">
    <property type="entry name" value="Aldolase class I"/>
    <property type="match status" value="1"/>
</dbReference>
<proteinExistence type="inferred from homology"/>
<dbReference type="PANTHER" id="PTHR42738:SF7">
    <property type="entry name" value="HYDROXYMETHYLGLUTARYL-COA LYASE"/>
    <property type="match status" value="1"/>
</dbReference>
<comment type="catalytic activity">
    <reaction evidence="6">
        <text>(3S)-3-hydroxy-3-methylglutaryl-CoA = acetoacetate + acetyl-CoA</text>
        <dbReference type="Rhea" id="RHEA:24404"/>
        <dbReference type="ChEBI" id="CHEBI:13705"/>
        <dbReference type="ChEBI" id="CHEBI:43074"/>
        <dbReference type="ChEBI" id="CHEBI:57288"/>
        <dbReference type="EC" id="4.1.3.4"/>
    </reaction>
</comment>
<evidence type="ECO:0000256" key="4">
    <source>
        <dbReference type="ARBA" id="ARBA00022723"/>
    </source>
</evidence>
<dbReference type="PANTHER" id="PTHR42738">
    <property type="entry name" value="HYDROXYMETHYLGLUTARYL-COA LYASE"/>
    <property type="match status" value="1"/>
</dbReference>
<dbReference type="EC" id="4.1.3.4" evidence="3"/>
<comment type="pathway">
    <text evidence="1">Metabolic intermediate metabolism; (S)-3-hydroxy-3-methylglutaryl-CoA degradation; acetoacetate from (S)-3-hydroxy-3-methylglutaryl-CoA: step 1/1.</text>
</comment>
<organism evidence="8 9">
    <name type="scientific">Discina gigas</name>
    <dbReference type="NCBI Taxonomy" id="1032678"/>
    <lineage>
        <taxon>Eukaryota</taxon>
        <taxon>Fungi</taxon>
        <taxon>Dikarya</taxon>
        <taxon>Ascomycota</taxon>
        <taxon>Pezizomycotina</taxon>
        <taxon>Pezizomycetes</taxon>
        <taxon>Pezizales</taxon>
        <taxon>Discinaceae</taxon>
        <taxon>Discina</taxon>
    </lineage>
</organism>
<evidence type="ECO:0000313" key="9">
    <source>
        <dbReference type="Proteomes" id="UP001447188"/>
    </source>
</evidence>
<dbReference type="PROSITE" id="PS01062">
    <property type="entry name" value="HMG_COA_LYASE"/>
    <property type="match status" value="1"/>
</dbReference>
<accession>A0ABR3GY29</accession>
<dbReference type="Pfam" id="PF00682">
    <property type="entry name" value="HMGL-like"/>
    <property type="match status" value="1"/>
</dbReference>
<evidence type="ECO:0000256" key="3">
    <source>
        <dbReference type="ARBA" id="ARBA00012910"/>
    </source>
</evidence>
<evidence type="ECO:0000256" key="2">
    <source>
        <dbReference type="ARBA" id="ARBA00009405"/>
    </source>
</evidence>
<feature type="domain" description="Pyruvate carboxyltransferase" evidence="7">
    <location>
        <begin position="13"/>
        <end position="296"/>
    </location>
</feature>
<dbReference type="PROSITE" id="PS50991">
    <property type="entry name" value="PYR_CT"/>
    <property type="match status" value="1"/>
</dbReference>
<comment type="caution">
    <text evidence="8">The sequence shown here is derived from an EMBL/GenBank/DDBJ whole genome shotgun (WGS) entry which is preliminary data.</text>
</comment>
<gene>
    <name evidence="8" type="ORF">Q9L58_000022</name>
</gene>
<dbReference type="SUPFAM" id="SSF51569">
    <property type="entry name" value="Aldolase"/>
    <property type="match status" value="1"/>
</dbReference>
<dbReference type="EMBL" id="JBBBZM010000001">
    <property type="protein sequence ID" value="KAL0640718.1"/>
    <property type="molecule type" value="Genomic_DNA"/>
</dbReference>
<evidence type="ECO:0000256" key="5">
    <source>
        <dbReference type="ARBA" id="ARBA00023239"/>
    </source>
</evidence>
<sequence>MTVNHPFSSKRVVKIVEVGARDGLQNEKGTVPTHTKIELIERLSSAGLRHIEAGSFVSPKWVPQMADTAAIQSHLIAHPPPASVPITYSYLTPNMQGFTSYLAGAALSSVPSQHSSEIAIFAAASESFSQRNINCSIAESLTRFRPIVKKALAEGIKVRGYVSMIIECPYDGPTSPSMVADVVEGLLDMGCYEVSLGDTNGVGTPGSIGRLVNYLIKERRLPSEKLAGHFHDTYGQAIVNCLVALEAGIRTFDSSVAGLGGCPYSKGATGNVATEDLVYFLEGTGVRTNVDLQKIVETGDWISKELGRKNESKVGTALMARL</sequence>
<dbReference type="InterPro" id="IPR013785">
    <property type="entry name" value="Aldolase_TIM"/>
</dbReference>
<reference evidence="8 9" key="1">
    <citation type="submission" date="2024-02" db="EMBL/GenBank/DDBJ databases">
        <title>Discinaceae phylogenomics.</title>
        <authorList>
            <person name="Dirks A.C."/>
            <person name="James T.Y."/>
        </authorList>
    </citation>
    <scope>NUCLEOTIDE SEQUENCE [LARGE SCALE GENOMIC DNA]</scope>
    <source>
        <strain evidence="8 9">ACD0624</strain>
    </source>
</reference>
<evidence type="ECO:0000256" key="6">
    <source>
        <dbReference type="ARBA" id="ARBA00049877"/>
    </source>
</evidence>
<dbReference type="NCBIfam" id="NF004283">
    <property type="entry name" value="PRK05692.1"/>
    <property type="match status" value="1"/>
</dbReference>
<dbReference type="InterPro" id="IPR043594">
    <property type="entry name" value="HMGL"/>
</dbReference>
<evidence type="ECO:0000256" key="1">
    <source>
        <dbReference type="ARBA" id="ARBA00005143"/>
    </source>
</evidence>
<dbReference type="Proteomes" id="UP001447188">
    <property type="component" value="Unassembled WGS sequence"/>
</dbReference>
<dbReference type="InterPro" id="IPR000138">
    <property type="entry name" value="HMG_CoA_lyase_AS"/>
</dbReference>
<keyword evidence="9" id="KW-1185">Reference proteome</keyword>
<name>A0ABR3GY29_9PEZI</name>
<protein>
    <recommendedName>
        <fullName evidence="3">hydroxymethylglutaryl-CoA lyase</fullName>
        <ecNumber evidence="3">4.1.3.4</ecNumber>
    </recommendedName>
</protein>
<comment type="similarity">
    <text evidence="2">Belongs to the HMG-CoA lyase family.</text>
</comment>
<evidence type="ECO:0000313" key="8">
    <source>
        <dbReference type="EMBL" id="KAL0640718.1"/>
    </source>
</evidence>
<dbReference type="CDD" id="cd07938">
    <property type="entry name" value="DRE_TIM_HMGL"/>
    <property type="match status" value="1"/>
</dbReference>
<keyword evidence="4" id="KW-0479">Metal-binding</keyword>
<keyword evidence="5" id="KW-0456">Lyase</keyword>
<evidence type="ECO:0000259" key="7">
    <source>
        <dbReference type="PROSITE" id="PS50991"/>
    </source>
</evidence>